<keyword evidence="5" id="KW-0067">ATP-binding</keyword>
<proteinExistence type="predicted"/>
<name>B7PWS7_IXOSC</name>
<dbReference type="OrthoDB" id="63267at2759"/>
<dbReference type="EnsemblMetazoa" id="ISCW020001-RA">
    <property type="protein sequence ID" value="ISCW020001-PA"/>
    <property type="gene ID" value="ISCW020001"/>
</dbReference>
<dbReference type="HOGENOM" id="CLU_1662737_0_0_1"/>
<organism>
    <name type="scientific">Ixodes scapularis</name>
    <name type="common">Black-legged tick</name>
    <name type="synonym">Deer tick</name>
    <dbReference type="NCBI Taxonomy" id="6945"/>
    <lineage>
        <taxon>Eukaryota</taxon>
        <taxon>Metazoa</taxon>
        <taxon>Ecdysozoa</taxon>
        <taxon>Arthropoda</taxon>
        <taxon>Chelicerata</taxon>
        <taxon>Arachnida</taxon>
        <taxon>Acari</taxon>
        <taxon>Parasitiformes</taxon>
        <taxon>Ixodida</taxon>
        <taxon>Ixodoidea</taxon>
        <taxon>Ixodidae</taxon>
        <taxon>Ixodinae</taxon>
        <taxon>Ixodes</taxon>
    </lineage>
</organism>
<keyword evidence="3" id="KW-0547">Nucleotide-binding</keyword>
<dbReference type="Proteomes" id="UP000001555">
    <property type="component" value="Unassembled WGS sequence"/>
</dbReference>
<evidence type="ECO:0000256" key="2">
    <source>
        <dbReference type="ARBA" id="ARBA00022679"/>
    </source>
</evidence>
<evidence type="ECO:0000256" key="6">
    <source>
        <dbReference type="SAM" id="MobiDB-lite"/>
    </source>
</evidence>
<keyword evidence="10" id="KW-1185">Reference proteome</keyword>
<dbReference type="EMBL" id="ABJB010083046">
    <property type="status" value="NOT_ANNOTATED_CDS"/>
    <property type="molecule type" value="Genomic_DNA"/>
</dbReference>
<dbReference type="EMBL" id="DS809923">
    <property type="protein sequence ID" value="EEC11049.1"/>
    <property type="molecule type" value="Genomic_DNA"/>
</dbReference>
<protein>
    <submittedName>
        <fullName evidence="8 9">Protein kinase C, putative</fullName>
        <ecNumber evidence="8">2.7.11.13</ecNumber>
    </submittedName>
</protein>
<gene>
    <name evidence="8" type="ORF">IscW_ISCW020001</name>
</gene>
<dbReference type="EC" id="2.7.11.13" evidence="8"/>
<dbReference type="Pfam" id="PF00433">
    <property type="entry name" value="Pkinase_C"/>
    <property type="match status" value="1"/>
</dbReference>
<feature type="region of interest" description="Disordered" evidence="6">
    <location>
        <begin position="66"/>
        <end position="100"/>
    </location>
</feature>
<evidence type="ECO:0000256" key="1">
    <source>
        <dbReference type="ARBA" id="ARBA00022527"/>
    </source>
</evidence>
<reference evidence="8 10" key="1">
    <citation type="submission" date="2008-03" db="EMBL/GenBank/DDBJ databases">
        <title>Annotation of Ixodes scapularis.</title>
        <authorList>
            <consortium name="Ixodes scapularis Genome Project Consortium"/>
            <person name="Caler E."/>
            <person name="Hannick L.I."/>
            <person name="Bidwell S."/>
            <person name="Joardar V."/>
            <person name="Thiagarajan M."/>
            <person name="Amedeo P."/>
            <person name="Galinsky K.J."/>
            <person name="Schobel S."/>
            <person name="Inman J."/>
            <person name="Hostetler J."/>
            <person name="Miller J."/>
            <person name="Hammond M."/>
            <person name="Megy K."/>
            <person name="Lawson D."/>
            <person name="Kodira C."/>
            <person name="Sutton G."/>
            <person name="Meyer J."/>
            <person name="Hill C.A."/>
            <person name="Birren B."/>
            <person name="Nene V."/>
            <person name="Collins F."/>
            <person name="Alarcon-Chaidez F."/>
            <person name="Wikel S."/>
            <person name="Strausberg R."/>
        </authorList>
    </citation>
    <scope>NUCLEOTIDE SEQUENCE [LARGE SCALE GENOMIC DNA]</scope>
    <source>
        <strain evidence="10">Wikel</strain>
        <strain evidence="8">Wikel colony</strain>
    </source>
</reference>
<evidence type="ECO:0000256" key="3">
    <source>
        <dbReference type="ARBA" id="ARBA00022741"/>
    </source>
</evidence>
<evidence type="ECO:0000256" key="5">
    <source>
        <dbReference type="ARBA" id="ARBA00022840"/>
    </source>
</evidence>
<accession>B7PWS7</accession>
<feature type="domain" description="AGC-kinase C-terminal" evidence="7">
    <location>
        <begin position="87"/>
        <end position="159"/>
    </location>
</feature>
<keyword evidence="2 8" id="KW-0808">Transferase</keyword>
<dbReference type="EMBL" id="ABJB010618027">
    <property type="status" value="NOT_ANNOTATED_CDS"/>
    <property type="molecule type" value="Genomic_DNA"/>
</dbReference>
<evidence type="ECO:0000313" key="9">
    <source>
        <dbReference type="EnsemblMetazoa" id="ISCW020001-PA"/>
    </source>
</evidence>
<dbReference type="EMBL" id="ABJB011091290">
    <property type="status" value="NOT_ANNOTATED_CDS"/>
    <property type="molecule type" value="Genomic_DNA"/>
</dbReference>
<dbReference type="InterPro" id="IPR017892">
    <property type="entry name" value="Pkinase_C"/>
</dbReference>
<dbReference type="GO" id="GO:0005524">
    <property type="term" value="F:ATP binding"/>
    <property type="evidence" value="ECO:0007669"/>
    <property type="project" value="UniProtKB-KW"/>
</dbReference>
<dbReference type="Gene3D" id="3.30.200.20">
    <property type="entry name" value="Phosphorylase Kinase, domain 1"/>
    <property type="match status" value="1"/>
</dbReference>
<reference evidence="9" key="2">
    <citation type="submission" date="2020-05" db="UniProtKB">
        <authorList>
            <consortium name="EnsemblMetazoa"/>
        </authorList>
    </citation>
    <scope>IDENTIFICATION</scope>
    <source>
        <strain evidence="9">wikel</strain>
    </source>
</reference>
<keyword evidence="1" id="KW-0723">Serine/threonine-protein kinase</keyword>
<dbReference type="EMBL" id="ABJB010743042">
    <property type="status" value="NOT_ANNOTATED_CDS"/>
    <property type="molecule type" value="Genomic_DNA"/>
</dbReference>
<evidence type="ECO:0000313" key="10">
    <source>
        <dbReference type="Proteomes" id="UP000001555"/>
    </source>
</evidence>
<dbReference type="STRING" id="6945.B7PWS7"/>
<dbReference type="EMBL" id="ABJB010220121">
    <property type="status" value="NOT_ANNOTATED_CDS"/>
    <property type="molecule type" value="Genomic_DNA"/>
</dbReference>
<evidence type="ECO:0000259" key="7">
    <source>
        <dbReference type="PROSITE" id="PS51285"/>
    </source>
</evidence>
<dbReference type="VEuPathDB" id="VectorBase:ISCW020001"/>
<dbReference type="EMBL" id="ABJB010873004">
    <property type="status" value="NOT_ANNOTATED_CDS"/>
    <property type="molecule type" value="Genomic_DNA"/>
</dbReference>
<keyword evidence="4 8" id="KW-0418">Kinase</keyword>
<dbReference type="PaxDb" id="6945-B7PWS7"/>
<dbReference type="InParanoid" id="B7PWS7"/>
<dbReference type="VEuPathDB" id="VectorBase:ISCP_035127"/>
<dbReference type="PROSITE" id="PS51285">
    <property type="entry name" value="AGC_KINASE_CTER"/>
    <property type="match status" value="1"/>
</dbReference>
<dbReference type="GO" id="GO:0004697">
    <property type="term" value="F:diacylglycerol-dependent serine/threonine kinase activity"/>
    <property type="evidence" value="ECO:0007669"/>
    <property type="project" value="UniProtKB-EC"/>
</dbReference>
<evidence type="ECO:0000256" key="4">
    <source>
        <dbReference type="ARBA" id="ARBA00022777"/>
    </source>
</evidence>
<dbReference type="AlphaFoldDB" id="B7PWS7"/>
<feature type="region of interest" description="Disordered" evidence="6">
    <location>
        <begin position="1"/>
        <end position="20"/>
    </location>
</feature>
<sequence length="159" mass="17856">MNFGLTPPLPFLQTPGQPPVPWPQWEQTFLRFLEASGADEFKASRRAAILLHCLGVEGQRQYNVVATSTPPQQQPTTEAEGKYATAGATEESKPASGDISDEFTTTLKLKHRKDVSNFDKQFTSEKIDLTPTDKLFMMNLDQTEFMGFSFLNPEFVQHV</sequence>
<evidence type="ECO:0000313" key="8">
    <source>
        <dbReference type="EMBL" id="EEC11049.1"/>
    </source>
</evidence>
<dbReference type="InterPro" id="IPR000961">
    <property type="entry name" value="AGC-kinase_C"/>
</dbReference>